<dbReference type="InterPro" id="IPR019864">
    <property type="entry name" value="Motility-assoc_ABC_GldA"/>
</dbReference>
<dbReference type="PANTHER" id="PTHR42711">
    <property type="entry name" value="ABC TRANSPORTER ATP-BINDING PROTEIN"/>
    <property type="match status" value="1"/>
</dbReference>
<evidence type="ECO:0000313" key="7">
    <source>
        <dbReference type="EMBL" id="AMQ55786.1"/>
    </source>
</evidence>
<dbReference type="OrthoDB" id="977540at2"/>
<dbReference type="SMART" id="SM00382">
    <property type="entry name" value="AAA"/>
    <property type="match status" value="1"/>
</dbReference>
<dbReference type="NCBIfam" id="TIGR03522">
    <property type="entry name" value="GldA_ABC_ATP"/>
    <property type="match status" value="1"/>
</dbReference>
<dbReference type="AlphaFoldDB" id="A0A142EKY1"/>
<dbReference type="STRING" id="1727163.AO498_05150"/>
<keyword evidence="8" id="KW-1185">Reference proteome</keyword>
<keyword evidence="4" id="KW-0547">Nucleotide-binding</keyword>
<gene>
    <name evidence="7" type="ORF">AO498_05150</name>
</gene>
<dbReference type="EMBL" id="CP012836">
    <property type="protein sequence ID" value="AMQ55786.1"/>
    <property type="molecule type" value="Genomic_DNA"/>
</dbReference>
<dbReference type="PROSITE" id="PS50893">
    <property type="entry name" value="ABC_TRANSPORTER_2"/>
    <property type="match status" value="1"/>
</dbReference>
<evidence type="ECO:0000256" key="4">
    <source>
        <dbReference type="ARBA" id="ARBA00022741"/>
    </source>
</evidence>
<dbReference type="InterPro" id="IPR003439">
    <property type="entry name" value="ABC_transporter-like_ATP-bd"/>
</dbReference>
<sequence length="303" mass="33396">MSLQVSLLSKTYGSQQVLDQVSFTATPGRILGFLGPNGAGKSTTMKIITGYIQADSGEVKILSQDALSQPQKTSSLIGYLPEHNPLYLDMYVKEFLEFAAGLYGIKPSEARTRSQELIRKTGLGPEQHKKIGQLSKGYRQRVGLAKALIHDPKVVILDEPTTGLDPNQLVEIRKLIQEVAQDKTLILSTHIMQEVEAICQDVVIINQGKIRAADSLNALKTASSGTQLILESDEALELVWFEQLGKVAFGPKGNTELILLTQEPNEARRALLGILQEKHRNLIRLDQGNKSLETLFREITSTP</sequence>
<evidence type="ECO:0000259" key="6">
    <source>
        <dbReference type="PROSITE" id="PS50893"/>
    </source>
</evidence>
<evidence type="ECO:0000313" key="8">
    <source>
        <dbReference type="Proteomes" id="UP000073816"/>
    </source>
</evidence>
<evidence type="ECO:0000256" key="5">
    <source>
        <dbReference type="ARBA" id="ARBA00022840"/>
    </source>
</evidence>
<dbReference type="Gene3D" id="3.40.50.300">
    <property type="entry name" value="P-loop containing nucleotide triphosphate hydrolases"/>
    <property type="match status" value="1"/>
</dbReference>
<evidence type="ECO:0000256" key="1">
    <source>
        <dbReference type="ARBA" id="ARBA00005417"/>
    </source>
</evidence>
<dbReference type="InterPro" id="IPR050763">
    <property type="entry name" value="ABC_transporter_ATP-binding"/>
</dbReference>
<dbReference type="PANTHER" id="PTHR42711:SF5">
    <property type="entry name" value="ABC TRANSPORTER ATP-BINDING PROTEIN NATA"/>
    <property type="match status" value="1"/>
</dbReference>
<accession>A0A142EKY1</accession>
<reference evidence="8" key="1">
    <citation type="submission" date="2015-09" db="EMBL/GenBank/DDBJ databases">
        <title>Complete sequence of Algoriphagus sp. M8-2.</title>
        <authorList>
            <person name="Shintani M."/>
        </authorList>
    </citation>
    <scope>NUCLEOTIDE SEQUENCE [LARGE SCALE GENOMIC DNA]</scope>
    <source>
        <strain evidence="8">M8-2</strain>
    </source>
</reference>
<reference evidence="7 8" key="2">
    <citation type="journal article" date="2016" name="Genome Announc.">
        <title>Complete Genome Sequence of Algoriphagus sp. Strain M8-2, Isolated from a Brackish Lake.</title>
        <authorList>
            <person name="Muraguchi Y."/>
            <person name="Kushimoto K."/>
            <person name="Ohtsubo Y."/>
            <person name="Suzuki T."/>
            <person name="Dohra H."/>
            <person name="Kimbara K."/>
            <person name="Shintani M."/>
        </authorList>
    </citation>
    <scope>NUCLEOTIDE SEQUENCE [LARGE SCALE GENOMIC DNA]</scope>
    <source>
        <strain evidence="7 8">M8-2</strain>
    </source>
</reference>
<organism evidence="7 8">
    <name type="scientific">Algoriphagus sanaruensis</name>
    <dbReference type="NCBI Taxonomy" id="1727163"/>
    <lineage>
        <taxon>Bacteria</taxon>
        <taxon>Pseudomonadati</taxon>
        <taxon>Bacteroidota</taxon>
        <taxon>Cytophagia</taxon>
        <taxon>Cytophagales</taxon>
        <taxon>Cyclobacteriaceae</taxon>
        <taxon>Algoriphagus</taxon>
    </lineage>
</organism>
<evidence type="ECO:0000256" key="2">
    <source>
        <dbReference type="ARBA" id="ARBA00022448"/>
    </source>
</evidence>
<dbReference type="GO" id="GO:0016887">
    <property type="term" value="F:ATP hydrolysis activity"/>
    <property type="evidence" value="ECO:0007669"/>
    <property type="project" value="InterPro"/>
</dbReference>
<dbReference type="KEGG" id="alm:AO498_05150"/>
<dbReference type="SUPFAM" id="SSF52540">
    <property type="entry name" value="P-loop containing nucleoside triphosphate hydrolases"/>
    <property type="match status" value="1"/>
</dbReference>
<comment type="similarity">
    <text evidence="1">Belongs to the ABC transporter superfamily.</text>
</comment>
<dbReference type="GO" id="GO:0005524">
    <property type="term" value="F:ATP binding"/>
    <property type="evidence" value="ECO:0007669"/>
    <property type="project" value="UniProtKB-KW"/>
</dbReference>
<proteinExistence type="inferred from homology"/>
<dbReference type="InterPro" id="IPR027417">
    <property type="entry name" value="P-loop_NTPase"/>
</dbReference>
<keyword evidence="3" id="KW-0536">Nodulation</keyword>
<dbReference type="RefSeq" id="WP_067544457.1">
    <property type="nucleotide sequence ID" value="NZ_CP012836.1"/>
</dbReference>
<dbReference type="Pfam" id="PF00005">
    <property type="entry name" value="ABC_tran"/>
    <property type="match status" value="1"/>
</dbReference>
<keyword evidence="5 7" id="KW-0067">ATP-binding</keyword>
<keyword evidence="2" id="KW-0813">Transport</keyword>
<evidence type="ECO:0000256" key="3">
    <source>
        <dbReference type="ARBA" id="ARBA00022458"/>
    </source>
</evidence>
<protein>
    <submittedName>
        <fullName evidence="7">Gliding motility-associated ABC transporterATP-binding subunit GldA</fullName>
    </submittedName>
</protein>
<name>A0A142EKY1_9BACT</name>
<dbReference type="InterPro" id="IPR003593">
    <property type="entry name" value="AAA+_ATPase"/>
</dbReference>
<dbReference type="Proteomes" id="UP000073816">
    <property type="component" value="Chromosome"/>
</dbReference>
<dbReference type="PATRIC" id="fig|1727163.4.peg.1072"/>
<feature type="domain" description="ABC transporter" evidence="6">
    <location>
        <begin position="3"/>
        <end position="232"/>
    </location>
</feature>